<keyword evidence="3" id="KW-1185">Reference proteome</keyword>
<gene>
    <name evidence="2" type="ORF">GFSPODELE1_LOCUS2472</name>
</gene>
<proteinExistence type="predicted"/>
<dbReference type="Pfam" id="PF00248">
    <property type="entry name" value="Aldo_ket_red"/>
    <property type="match status" value="1"/>
</dbReference>
<sequence length="284" mass="31763">MPAIGLGCFSGLTKEERETGQTWFLTGIRSGYRYFDTAYNYGTEVFLGNAIKESGIPRKELFITTKLPRTHMGRVQECIDESLKNLGTDYVDLYLLHWPFAVKFSETGQMIADDSVTLNATWAEIEKVLANGKARAIGVSNLSVKTLDQLIKTANVVPAVNQVELHPYLAQPDLKAYCDSRGILLTAYTPTGYAYVLSSPTIKELADKYQATPTQIVLAWHISRGVAAVPRSANPEHQKQNLNLPTRESEDVQKINALDRYERVLNKVDDKGFVWGMKAEELGW</sequence>
<protein>
    <recommendedName>
        <fullName evidence="1">NADP-dependent oxidoreductase domain-containing protein</fullName>
    </recommendedName>
</protein>
<dbReference type="InterPro" id="IPR036812">
    <property type="entry name" value="NAD(P)_OxRdtase_dom_sf"/>
</dbReference>
<evidence type="ECO:0000259" key="1">
    <source>
        <dbReference type="Pfam" id="PF00248"/>
    </source>
</evidence>
<dbReference type="Gene3D" id="3.20.20.100">
    <property type="entry name" value="NADP-dependent oxidoreductase domain"/>
    <property type="match status" value="1"/>
</dbReference>
<evidence type="ECO:0000313" key="2">
    <source>
        <dbReference type="EMBL" id="CAL1699051.1"/>
    </source>
</evidence>
<evidence type="ECO:0000313" key="3">
    <source>
        <dbReference type="Proteomes" id="UP001497453"/>
    </source>
</evidence>
<dbReference type="CDD" id="cd19071">
    <property type="entry name" value="AKR_AKR1-5-like"/>
    <property type="match status" value="1"/>
</dbReference>
<dbReference type="InterPro" id="IPR020471">
    <property type="entry name" value="AKR"/>
</dbReference>
<name>A0ABP1CTQ2_9APHY</name>
<dbReference type="PRINTS" id="PR00069">
    <property type="entry name" value="ALDKETRDTASE"/>
</dbReference>
<dbReference type="EMBL" id="OZ037954">
    <property type="protein sequence ID" value="CAL1699051.1"/>
    <property type="molecule type" value="Genomic_DNA"/>
</dbReference>
<organism evidence="2 3">
    <name type="scientific">Somion occarium</name>
    <dbReference type="NCBI Taxonomy" id="3059160"/>
    <lineage>
        <taxon>Eukaryota</taxon>
        <taxon>Fungi</taxon>
        <taxon>Dikarya</taxon>
        <taxon>Basidiomycota</taxon>
        <taxon>Agaricomycotina</taxon>
        <taxon>Agaricomycetes</taxon>
        <taxon>Polyporales</taxon>
        <taxon>Cerrenaceae</taxon>
        <taxon>Somion</taxon>
    </lineage>
</organism>
<accession>A0ABP1CTQ2</accession>
<dbReference type="PIRSF" id="PIRSF000097">
    <property type="entry name" value="AKR"/>
    <property type="match status" value="1"/>
</dbReference>
<dbReference type="Proteomes" id="UP001497453">
    <property type="component" value="Chromosome 11"/>
</dbReference>
<dbReference type="PANTHER" id="PTHR11732">
    <property type="entry name" value="ALDO/KETO REDUCTASE"/>
    <property type="match status" value="1"/>
</dbReference>
<dbReference type="SUPFAM" id="SSF51430">
    <property type="entry name" value="NAD(P)-linked oxidoreductase"/>
    <property type="match status" value="1"/>
</dbReference>
<feature type="domain" description="NADP-dependent oxidoreductase" evidence="1">
    <location>
        <begin position="29"/>
        <end position="258"/>
    </location>
</feature>
<dbReference type="InterPro" id="IPR023210">
    <property type="entry name" value="NADP_OxRdtase_dom"/>
</dbReference>
<reference evidence="3" key="1">
    <citation type="submission" date="2024-04" db="EMBL/GenBank/DDBJ databases">
        <authorList>
            <person name="Shaw F."/>
            <person name="Minotto A."/>
        </authorList>
    </citation>
    <scope>NUCLEOTIDE SEQUENCE [LARGE SCALE GENOMIC DNA]</scope>
</reference>